<feature type="domain" description="Metallo-beta-lactamase" evidence="1">
    <location>
        <begin position="10"/>
        <end position="209"/>
    </location>
</feature>
<dbReference type="Gene3D" id="3.60.15.10">
    <property type="entry name" value="Ribonuclease Z/Hydroxyacylglutathione hydrolase-like"/>
    <property type="match status" value="1"/>
</dbReference>
<dbReference type="Proteomes" id="UP000067422">
    <property type="component" value="Chromosome 2"/>
</dbReference>
<keyword evidence="2" id="KW-0378">Hydrolase</keyword>
<gene>
    <name evidence="2" type="ORF">AL538_20575</name>
</gene>
<protein>
    <submittedName>
        <fullName evidence="2">Zn-dependent hydrolase</fullName>
    </submittedName>
</protein>
<dbReference type="InterPro" id="IPR050855">
    <property type="entry name" value="NDM-1-like"/>
</dbReference>
<accession>A0ABM5Y6M1</accession>
<evidence type="ECO:0000259" key="1">
    <source>
        <dbReference type="SMART" id="SM00849"/>
    </source>
</evidence>
<evidence type="ECO:0000313" key="2">
    <source>
        <dbReference type="EMBL" id="AMG01403.2"/>
    </source>
</evidence>
<dbReference type="PANTHER" id="PTHR42951">
    <property type="entry name" value="METALLO-BETA-LACTAMASE DOMAIN-CONTAINING"/>
    <property type="match status" value="1"/>
</dbReference>
<reference evidence="2" key="1">
    <citation type="submission" date="2018-01" db="EMBL/GenBank/DDBJ databases">
        <title>FDA dAtabase for Regulatory Grade micrObial Sequences (FDA-ARGOS): Supporting development and validation of Infectious Disease Dx tests.</title>
        <authorList>
            <person name="Hoffmann M."/>
            <person name="Allard M."/>
            <person name="Evans P."/>
            <person name="Brown E."/>
            <person name="Tallon L."/>
            <person name="Sadzewicz L."/>
            <person name="Sengamalay N."/>
            <person name="Ott S."/>
            <person name="Godinez A."/>
            <person name="Nagaraj S."/>
            <person name="Vyas G."/>
            <person name="Aluvathingal J."/>
            <person name="Nadendla S."/>
            <person name="Geyer C."/>
            <person name="Sichtig H."/>
        </authorList>
    </citation>
    <scope>NUCLEOTIDE SEQUENCE</scope>
    <source>
        <strain evidence="2">FDAARGOS_107</strain>
    </source>
</reference>
<proteinExistence type="predicted"/>
<dbReference type="SUPFAM" id="SSF56281">
    <property type="entry name" value="Metallo-hydrolase/oxidoreductase"/>
    <property type="match status" value="1"/>
</dbReference>
<dbReference type="InterPro" id="IPR036866">
    <property type="entry name" value="RibonucZ/Hydroxyglut_hydro"/>
</dbReference>
<dbReference type="EMBL" id="CP014039">
    <property type="protein sequence ID" value="AMG01403.2"/>
    <property type="molecule type" value="Genomic_DNA"/>
</dbReference>
<sequence>MQLHRIQGYIQTMYLAEYPDRLMLLDGASRADIPHLKDFIEHQLNRSFTDLKMVVVTHMHPDHAGAAHKLRELTGCQILAAKRDTHWYGGFDGWLMHLTDLILARWMANRMRKPKRNLWYSRKLRPDIELVDGDAVPGFSDWQVLETPGHTDRDLSVFHAEQNVLYVADLMVQVKSHLIAPFPIFHPNQYRRSLKRVFEMNPSCLLAAHGGEVEFDEDAYQHIINTAPVRPITHWRVTKIKLKGLMRSVLRSKNMKEENGEKDRRAR</sequence>
<dbReference type="SMART" id="SM00849">
    <property type="entry name" value="Lactamase_B"/>
    <property type="match status" value="1"/>
</dbReference>
<organism evidence="2 3">
    <name type="scientific">Vibrio harveyi</name>
    <name type="common">Beneckea harveyi</name>
    <dbReference type="NCBI Taxonomy" id="669"/>
    <lineage>
        <taxon>Bacteria</taxon>
        <taxon>Pseudomonadati</taxon>
        <taxon>Pseudomonadota</taxon>
        <taxon>Gammaproteobacteria</taxon>
        <taxon>Vibrionales</taxon>
        <taxon>Vibrionaceae</taxon>
        <taxon>Vibrio</taxon>
    </lineage>
</organism>
<keyword evidence="3" id="KW-1185">Reference proteome</keyword>
<dbReference type="InterPro" id="IPR001279">
    <property type="entry name" value="Metallo-B-lactamas"/>
</dbReference>
<dbReference type="Pfam" id="PF00753">
    <property type="entry name" value="Lactamase_B"/>
    <property type="match status" value="1"/>
</dbReference>
<evidence type="ECO:0000313" key="3">
    <source>
        <dbReference type="Proteomes" id="UP000067422"/>
    </source>
</evidence>
<name>A0ABM5Y6M1_VIBHA</name>
<dbReference type="GO" id="GO:0016787">
    <property type="term" value="F:hydrolase activity"/>
    <property type="evidence" value="ECO:0007669"/>
    <property type="project" value="UniProtKB-KW"/>
</dbReference>